<evidence type="ECO:0000313" key="3">
    <source>
        <dbReference type="Proteomes" id="UP000476332"/>
    </source>
</evidence>
<dbReference type="Proteomes" id="UP000476332">
    <property type="component" value="Unassembled WGS sequence"/>
</dbReference>
<evidence type="ECO:0000256" key="1">
    <source>
        <dbReference type="SAM" id="Phobius"/>
    </source>
</evidence>
<dbReference type="AlphaFoldDB" id="A0A6L9MHP7"/>
<keyword evidence="3" id="KW-1185">Reference proteome</keyword>
<dbReference type="EMBL" id="JAAAMJ010000007">
    <property type="protein sequence ID" value="NDV87359.1"/>
    <property type="molecule type" value="Genomic_DNA"/>
</dbReference>
<protein>
    <submittedName>
        <fullName evidence="2">Uncharacterized protein</fullName>
    </submittedName>
</protein>
<proteinExistence type="predicted"/>
<keyword evidence="1" id="KW-0472">Membrane</keyword>
<comment type="caution">
    <text evidence="2">The sequence shown here is derived from an EMBL/GenBank/DDBJ whole genome shotgun (WGS) entry which is preliminary data.</text>
</comment>
<evidence type="ECO:0000313" key="2">
    <source>
        <dbReference type="EMBL" id="NDV87359.1"/>
    </source>
</evidence>
<feature type="transmembrane region" description="Helical" evidence="1">
    <location>
        <begin position="70"/>
        <end position="89"/>
    </location>
</feature>
<sequence length="122" mass="13401">MQFSDLSLVLQIVTALISSWISLIVLWALAIEIFSSPRRTGRLGRGLRAFATLAPAWLLAQGYVVAIAKWFAIQNSISLVGLGELLWALTPGLNLIYAYDWALELLAFKAAFVAALFGFWNG</sequence>
<organism evidence="2 3">
    <name type="scientific">Aurantimonas aggregata</name>
    <dbReference type="NCBI Taxonomy" id="2047720"/>
    <lineage>
        <taxon>Bacteria</taxon>
        <taxon>Pseudomonadati</taxon>
        <taxon>Pseudomonadota</taxon>
        <taxon>Alphaproteobacteria</taxon>
        <taxon>Hyphomicrobiales</taxon>
        <taxon>Aurantimonadaceae</taxon>
        <taxon>Aurantimonas</taxon>
    </lineage>
</organism>
<reference evidence="2 3" key="1">
    <citation type="submission" date="2020-01" db="EMBL/GenBank/DDBJ databases">
        <title>Genomes of bacteria type strains.</title>
        <authorList>
            <person name="Chen J."/>
            <person name="Zhu S."/>
            <person name="Chen J."/>
        </authorList>
    </citation>
    <scope>NUCLEOTIDE SEQUENCE [LARGE SCALE GENOMIC DNA]</scope>
    <source>
        <strain evidence="2 3">KCTC 52919</strain>
    </source>
</reference>
<gene>
    <name evidence="2" type="ORF">GTW51_11670</name>
</gene>
<accession>A0A6L9MHP7</accession>
<feature type="transmembrane region" description="Helical" evidence="1">
    <location>
        <begin position="46"/>
        <end position="64"/>
    </location>
</feature>
<keyword evidence="1" id="KW-1133">Transmembrane helix</keyword>
<dbReference type="RefSeq" id="WP_163044099.1">
    <property type="nucleotide sequence ID" value="NZ_JAAAMJ010000007.1"/>
</dbReference>
<name>A0A6L9MHP7_9HYPH</name>
<feature type="transmembrane region" description="Helical" evidence="1">
    <location>
        <begin position="101"/>
        <end position="120"/>
    </location>
</feature>
<keyword evidence="1" id="KW-0812">Transmembrane</keyword>
<feature type="transmembrane region" description="Helical" evidence="1">
    <location>
        <begin position="12"/>
        <end position="34"/>
    </location>
</feature>